<name>A0A087U674_STEMI</name>
<organism evidence="1 2">
    <name type="scientific">Stegodyphus mimosarum</name>
    <name type="common">African social velvet spider</name>
    <dbReference type="NCBI Taxonomy" id="407821"/>
    <lineage>
        <taxon>Eukaryota</taxon>
        <taxon>Metazoa</taxon>
        <taxon>Ecdysozoa</taxon>
        <taxon>Arthropoda</taxon>
        <taxon>Chelicerata</taxon>
        <taxon>Arachnida</taxon>
        <taxon>Araneae</taxon>
        <taxon>Araneomorphae</taxon>
        <taxon>Entelegynae</taxon>
        <taxon>Eresoidea</taxon>
        <taxon>Eresidae</taxon>
        <taxon>Stegodyphus</taxon>
    </lineage>
</organism>
<dbReference type="AlphaFoldDB" id="A0A087U674"/>
<evidence type="ECO:0000313" key="1">
    <source>
        <dbReference type="EMBL" id="KFM72863.1"/>
    </source>
</evidence>
<evidence type="ECO:0000313" key="2">
    <source>
        <dbReference type="Proteomes" id="UP000054359"/>
    </source>
</evidence>
<dbReference type="Proteomes" id="UP000054359">
    <property type="component" value="Unassembled WGS sequence"/>
</dbReference>
<feature type="non-terminal residue" evidence="1">
    <location>
        <position position="53"/>
    </location>
</feature>
<accession>A0A087U674</accession>
<dbReference type="EMBL" id="KK118388">
    <property type="protein sequence ID" value="KFM72863.1"/>
    <property type="molecule type" value="Genomic_DNA"/>
</dbReference>
<sequence>MHSSYIHSQEAPWLLHVSYLHTHMSHRYHVLDILLDQGGSRPCTRHIMCHVLA</sequence>
<keyword evidence="2" id="KW-1185">Reference proteome</keyword>
<protein>
    <submittedName>
        <fullName evidence="1">Uncharacterized protein</fullName>
    </submittedName>
</protein>
<proteinExistence type="predicted"/>
<gene>
    <name evidence="1" type="ORF">X975_25939</name>
</gene>
<reference evidence="1 2" key="1">
    <citation type="submission" date="2013-11" db="EMBL/GenBank/DDBJ databases">
        <title>Genome sequencing of Stegodyphus mimosarum.</title>
        <authorList>
            <person name="Bechsgaard J."/>
        </authorList>
    </citation>
    <scope>NUCLEOTIDE SEQUENCE [LARGE SCALE GENOMIC DNA]</scope>
</reference>